<dbReference type="InterPro" id="IPR020449">
    <property type="entry name" value="Tscrpt_reg_AraC-type_HTH"/>
</dbReference>
<dbReference type="Pfam" id="PF12833">
    <property type="entry name" value="HTH_18"/>
    <property type="match status" value="1"/>
</dbReference>
<reference evidence="6 7" key="1">
    <citation type="journal article" date="2019" name="Int. J. Syst. Evol. Microbiol.">
        <title>The Global Catalogue of Microorganisms (GCM) 10K type strain sequencing project: providing services to taxonomists for standard genome sequencing and annotation.</title>
        <authorList>
            <consortium name="The Broad Institute Genomics Platform"/>
            <consortium name="The Broad Institute Genome Sequencing Center for Infectious Disease"/>
            <person name="Wu L."/>
            <person name="Ma J."/>
        </authorList>
    </citation>
    <scope>NUCLEOTIDE SEQUENCE [LARGE SCALE GENOMIC DNA]</scope>
    <source>
        <strain evidence="6 7">JCM 14924</strain>
    </source>
</reference>
<proteinExistence type="predicted"/>
<dbReference type="InterPro" id="IPR035418">
    <property type="entry name" value="AraC-bd_2"/>
</dbReference>
<dbReference type="SMART" id="SM00342">
    <property type="entry name" value="HTH_ARAC"/>
    <property type="match status" value="1"/>
</dbReference>
<evidence type="ECO:0000256" key="1">
    <source>
        <dbReference type="ARBA" id="ARBA00023015"/>
    </source>
</evidence>
<sequence length="336" mass="36181">MTPVIDTTRTPEGGYAVRRRRRAPAVDALPVTAVPCRAPAPQDRMTTVPLRHLLCVTVDVESQFFAHGLRRFAHEAGRAEGFVVIAVMGAPGAVLRHADRAVRLATGTLVLWDAERPPVIDHPRGVEVKACLVPRRALAVHGAPPAEVAATALDGDGPLAALVASLLVSLTESAAVFSERVAGALAWSFTGLVATLITERCADDRAGAPDSGHHRTGEIYAYIDRHLGDPELSPGRIAAAHNMSLRALHKLFETEGITISRLIQRRRLQECARVLARGDSPGTTIAGVARRWGFTSSAHFSRAFRTAYGMSPSEWRDTRAGTEPPGWADGTRRSFH</sequence>
<dbReference type="PANTHER" id="PTHR46796:SF6">
    <property type="entry name" value="ARAC SUBFAMILY"/>
    <property type="match status" value="1"/>
</dbReference>
<keyword evidence="1" id="KW-0805">Transcription regulation</keyword>
<dbReference type="EMBL" id="BAAAOQ010000008">
    <property type="protein sequence ID" value="GAA2196047.1"/>
    <property type="molecule type" value="Genomic_DNA"/>
</dbReference>
<dbReference type="InterPro" id="IPR018060">
    <property type="entry name" value="HTH_AraC"/>
</dbReference>
<dbReference type="InterPro" id="IPR050204">
    <property type="entry name" value="AraC_XylS_family_regulators"/>
</dbReference>
<feature type="region of interest" description="Disordered" evidence="4">
    <location>
        <begin position="313"/>
        <end position="336"/>
    </location>
</feature>
<keyword evidence="2" id="KW-0238">DNA-binding</keyword>
<evidence type="ECO:0000256" key="2">
    <source>
        <dbReference type="ARBA" id="ARBA00023125"/>
    </source>
</evidence>
<evidence type="ECO:0000313" key="7">
    <source>
        <dbReference type="Proteomes" id="UP001501391"/>
    </source>
</evidence>
<dbReference type="SUPFAM" id="SSF46689">
    <property type="entry name" value="Homeodomain-like"/>
    <property type="match status" value="1"/>
</dbReference>
<protein>
    <recommendedName>
        <fullName evidence="5">HTH araC/xylS-type domain-containing protein</fullName>
    </recommendedName>
</protein>
<keyword evidence="3" id="KW-0804">Transcription</keyword>
<accession>A0ABN3BIX9</accession>
<keyword evidence="7" id="KW-1185">Reference proteome</keyword>
<organism evidence="6 7">
    <name type="scientific">Streptomyces bangladeshensis</name>
    <dbReference type="NCBI Taxonomy" id="295352"/>
    <lineage>
        <taxon>Bacteria</taxon>
        <taxon>Bacillati</taxon>
        <taxon>Actinomycetota</taxon>
        <taxon>Actinomycetes</taxon>
        <taxon>Kitasatosporales</taxon>
        <taxon>Streptomycetaceae</taxon>
        <taxon>Streptomyces</taxon>
    </lineage>
</organism>
<feature type="domain" description="HTH araC/xylS-type" evidence="5">
    <location>
        <begin position="217"/>
        <end position="318"/>
    </location>
</feature>
<evidence type="ECO:0000259" key="5">
    <source>
        <dbReference type="PROSITE" id="PS01124"/>
    </source>
</evidence>
<evidence type="ECO:0000313" key="6">
    <source>
        <dbReference type="EMBL" id="GAA2196047.1"/>
    </source>
</evidence>
<gene>
    <name evidence="6" type="ORF">GCM10009787_28660</name>
</gene>
<name>A0ABN3BIX9_9ACTN</name>
<dbReference type="PROSITE" id="PS01124">
    <property type="entry name" value="HTH_ARAC_FAMILY_2"/>
    <property type="match status" value="1"/>
</dbReference>
<dbReference type="PRINTS" id="PR00032">
    <property type="entry name" value="HTHARAC"/>
</dbReference>
<dbReference type="InterPro" id="IPR009057">
    <property type="entry name" value="Homeodomain-like_sf"/>
</dbReference>
<dbReference type="Pfam" id="PF14525">
    <property type="entry name" value="AraC_binding_2"/>
    <property type="match status" value="1"/>
</dbReference>
<evidence type="ECO:0000256" key="4">
    <source>
        <dbReference type="SAM" id="MobiDB-lite"/>
    </source>
</evidence>
<comment type="caution">
    <text evidence="6">The sequence shown here is derived from an EMBL/GenBank/DDBJ whole genome shotgun (WGS) entry which is preliminary data.</text>
</comment>
<dbReference type="Gene3D" id="1.10.10.60">
    <property type="entry name" value="Homeodomain-like"/>
    <property type="match status" value="1"/>
</dbReference>
<evidence type="ECO:0000256" key="3">
    <source>
        <dbReference type="ARBA" id="ARBA00023163"/>
    </source>
</evidence>
<dbReference type="Proteomes" id="UP001501391">
    <property type="component" value="Unassembled WGS sequence"/>
</dbReference>
<dbReference type="RefSeq" id="WP_346162808.1">
    <property type="nucleotide sequence ID" value="NZ_BAAAOQ010000008.1"/>
</dbReference>
<dbReference type="PANTHER" id="PTHR46796">
    <property type="entry name" value="HTH-TYPE TRANSCRIPTIONAL ACTIVATOR RHAS-RELATED"/>
    <property type="match status" value="1"/>
</dbReference>